<evidence type="ECO:0000256" key="3">
    <source>
        <dbReference type="ARBA" id="ARBA00022741"/>
    </source>
</evidence>
<evidence type="ECO:0000313" key="8">
    <source>
        <dbReference type="Proteomes" id="UP001388673"/>
    </source>
</evidence>
<dbReference type="InterPro" id="IPR042099">
    <property type="entry name" value="ANL_N_sf"/>
</dbReference>
<dbReference type="GO" id="GO:0004467">
    <property type="term" value="F:long-chain fatty acid-CoA ligase activity"/>
    <property type="evidence" value="ECO:0007669"/>
    <property type="project" value="TreeGrafter"/>
</dbReference>
<dbReference type="KEGG" id="kne:92179133"/>
<dbReference type="EMBL" id="JBCAWK010000003">
    <property type="protein sequence ID" value="KAK8864624.1"/>
    <property type="molecule type" value="Genomic_DNA"/>
</dbReference>
<dbReference type="SUPFAM" id="SSF56801">
    <property type="entry name" value="Acetyl-CoA synthetase-like"/>
    <property type="match status" value="1"/>
</dbReference>
<keyword evidence="4" id="KW-0067">ATP-binding</keyword>
<keyword evidence="2" id="KW-0436">Ligase</keyword>
<sequence length="686" mass="75112">MAPRKNKEAASWEVDSDRPKPDGETRARRSYCVKDLATQPAPGIDTVHDVMLYAARTHGSKNGFASREIIRTITEEKEVTKRVGGKETKEMKKWNYFKLSPFSWISYDEALVKVKEIGAGLRELAGQDQREQKFFNIYGQTSRNWMLVAQACAFNAVPISTAYDSLGPSGLKHALNETEVQGMFTNADLLGTLTKIIEETKTVKLIIYDGKPEEKVLEQLRSVREGMKVISLDEVIALGKEKPVEAIPAKRDDIYCCMYTSGSTGTPKGVLLSHGNVVSAIASVWQLLYEYLTPKDSYLAFLPLAHILEFVVENSFVFAGLPIGYGRVKTLTDASVRECKGDIAEFRPSILVGVPAVWELIRKGILTKVDQAGGAKKSIFNFALKAKQAATSYSIPFVAGITDTVVFNAVRAQTGGRLKIMFSGGGAVSKSTQAFLCTALVTMIQGYGLTESTAMAAILNPGWMQFGVVGGPSPAVEIKLIDAPEAGYFSTDPLPRGEILIRGPAIFKGYYKRPDLDKEAFTDDGWFRTGDVGQWNKDGTLAIIDRLKNLVKLAGGEYIAIEYLESIYKSCPLVANGAIIANGEHNNPMMVVVAHPVNLPAFTKKNGLGDGEDLEHLCKDDQVVDAALKELNAVAKKAGLKGMELLEAIVLVADEWTPESGFLTAAQKLQRKVIDQTYEDRIKVSR</sequence>
<name>A0AAW0Z397_9TREE</name>
<proteinExistence type="inferred from homology"/>
<dbReference type="GO" id="GO:0005886">
    <property type="term" value="C:plasma membrane"/>
    <property type="evidence" value="ECO:0007669"/>
    <property type="project" value="TreeGrafter"/>
</dbReference>
<accession>A0AAW0Z397</accession>
<feature type="region of interest" description="Disordered" evidence="5">
    <location>
        <begin position="1"/>
        <end position="27"/>
    </location>
</feature>
<evidence type="ECO:0000259" key="6">
    <source>
        <dbReference type="Pfam" id="PF00501"/>
    </source>
</evidence>
<comment type="caution">
    <text evidence="7">The sequence shown here is derived from an EMBL/GenBank/DDBJ whole genome shotgun (WGS) entry which is preliminary data.</text>
</comment>
<evidence type="ECO:0000256" key="5">
    <source>
        <dbReference type="SAM" id="MobiDB-lite"/>
    </source>
</evidence>
<organism evidence="7 8">
    <name type="scientific">Kwoniella newhampshirensis</name>
    <dbReference type="NCBI Taxonomy" id="1651941"/>
    <lineage>
        <taxon>Eukaryota</taxon>
        <taxon>Fungi</taxon>
        <taxon>Dikarya</taxon>
        <taxon>Basidiomycota</taxon>
        <taxon>Agaricomycotina</taxon>
        <taxon>Tremellomycetes</taxon>
        <taxon>Tremellales</taxon>
        <taxon>Cryptococcaceae</taxon>
        <taxon>Kwoniella</taxon>
    </lineage>
</organism>
<evidence type="ECO:0000256" key="1">
    <source>
        <dbReference type="ARBA" id="ARBA00006432"/>
    </source>
</evidence>
<evidence type="ECO:0000256" key="4">
    <source>
        <dbReference type="ARBA" id="ARBA00022840"/>
    </source>
</evidence>
<evidence type="ECO:0000256" key="2">
    <source>
        <dbReference type="ARBA" id="ARBA00022598"/>
    </source>
</evidence>
<dbReference type="GeneID" id="92179133"/>
<comment type="similarity">
    <text evidence="1">Belongs to the ATP-dependent AMP-binding enzyme family.</text>
</comment>
<dbReference type="PANTHER" id="PTHR43272:SF83">
    <property type="entry name" value="ACYL-COA SYNTHETASE LONG-CHAIN, ISOFORM J"/>
    <property type="match status" value="1"/>
</dbReference>
<dbReference type="AlphaFoldDB" id="A0AAW0Z397"/>
<keyword evidence="8" id="KW-1185">Reference proteome</keyword>
<dbReference type="RefSeq" id="XP_066804920.1">
    <property type="nucleotide sequence ID" value="XM_066944997.1"/>
</dbReference>
<dbReference type="GO" id="GO:0005783">
    <property type="term" value="C:endoplasmic reticulum"/>
    <property type="evidence" value="ECO:0007669"/>
    <property type="project" value="TreeGrafter"/>
</dbReference>
<feature type="domain" description="AMP-dependent synthetase/ligase" evidence="6">
    <location>
        <begin position="101"/>
        <end position="511"/>
    </location>
</feature>
<gene>
    <name evidence="7" type="ORF">IAR55_001874</name>
</gene>
<dbReference type="PANTHER" id="PTHR43272">
    <property type="entry name" value="LONG-CHAIN-FATTY-ACID--COA LIGASE"/>
    <property type="match status" value="1"/>
</dbReference>
<dbReference type="GO" id="GO:0005811">
    <property type="term" value="C:lipid droplet"/>
    <property type="evidence" value="ECO:0007669"/>
    <property type="project" value="TreeGrafter"/>
</dbReference>
<dbReference type="GO" id="GO:0035336">
    <property type="term" value="P:long-chain fatty-acyl-CoA metabolic process"/>
    <property type="evidence" value="ECO:0007669"/>
    <property type="project" value="TreeGrafter"/>
</dbReference>
<evidence type="ECO:0000313" key="7">
    <source>
        <dbReference type="EMBL" id="KAK8864624.1"/>
    </source>
</evidence>
<dbReference type="Proteomes" id="UP001388673">
    <property type="component" value="Unassembled WGS sequence"/>
</dbReference>
<protein>
    <recommendedName>
        <fullName evidence="6">AMP-dependent synthetase/ligase domain-containing protein</fullName>
    </recommendedName>
</protein>
<dbReference type="GO" id="GO:0005524">
    <property type="term" value="F:ATP binding"/>
    <property type="evidence" value="ECO:0007669"/>
    <property type="project" value="UniProtKB-KW"/>
</dbReference>
<dbReference type="Pfam" id="PF00501">
    <property type="entry name" value="AMP-binding"/>
    <property type="match status" value="1"/>
</dbReference>
<dbReference type="InterPro" id="IPR000873">
    <property type="entry name" value="AMP-dep_synth/lig_dom"/>
</dbReference>
<reference evidence="7 8" key="1">
    <citation type="journal article" date="2024" name="bioRxiv">
        <title>Comparative genomics of Cryptococcus and Kwoniella reveals pathogenesis evolution and contrasting karyotype dynamics via intercentromeric recombination or chromosome fusion.</title>
        <authorList>
            <person name="Coelho M.A."/>
            <person name="David-Palma M."/>
            <person name="Shea T."/>
            <person name="Bowers K."/>
            <person name="McGinley-Smith S."/>
            <person name="Mohammad A.W."/>
            <person name="Gnirke A."/>
            <person name="Yurkov A.M."/>
            <person name="Nowrousian M."/>
            <person name="Sun S."/>
            <person name="Cuomo C.A."/>
            <person name="Heitman J."/>
        </authorList>
    </citation>
    <scope>NUCLEOTIDE SEQUENCE [LARGE SCALE GENOMIC DNA]</scope>
    <source>
        <strain evidence="7 8">CBS 13917</strain>
    </source>
</reference>
<keyword evidence="3" id="KW-0547">Nucleotide-binding</keyword>
<dbReference type="Gene3D" id="3.40.50.12780">
    <property type="entry name" value="N-terminal domain of ligase-like"/>
    <property type="match status" value="1"/>
</dbReference>